<protein>
    <submittedName>
        <fullName evidence="3">Uncharacterized protein</fullName>
    </submittedName>
</protein>
<feature type="transmembrane region" description="Helical" evidence="2">
    <location>
        <begin position="87"/>
        <end position="110"/>
    </location>
</feature>
<evidence type="ECO:0000256" key="1">
    <source>
        <dbReference type="SAM" id="MobiDB-lite"/>
    </source>
</evidence>
<feature type="compositionally biased region" description="Basic and acidic residues" evidence="1">
    <location>
        <begin position="184"/>
        <end position="195"/>
    </location>
</feature>
<proteinExistence type="predicted"/>
<evidence type="ECO:0000256" key="2">
    <source>
        <dbReference type="SAM" id="Phobius"/>
    </source>
</evidence>
<keyword evidence="2" id="KW-0812">Transmembrane</keyword>
<reference evidence="3" key="1">
    <citation type="submission" date="2023-11" db="EMBL/GenBank/DDBJ databases">
        <authorList>
            <person name="Alioto T."/>
            <person name="Alioto T."/>
            <person name="Gomez Garrido J."/>
        </authorList>
    </citation>
    <scope>NUCLEOTIDE SEQUENCE</scope>
</reference>
<keyword evidence="4" id="KW-1185">Reference proteome</keyword>
<organism evidence="3 4">
    <name type="scientific">Lecanosticta acicola</name>
    <dbReference type="NCBI Taxonomy" id="111012"/>
    <lineage>
        <taxon>Eukaryota</taxon>
        <taxon>Fungi</taxon>
        <taxon>Dikarya</taxon>
        <taxon>Ascomycota</taxon>
        <taxon>Pezizomycotina</taxon>
        <taxon>Dothideomycetes</taxon>
        <taxon>Dothideomycetidae</taxon>
        <taxon>Mycosphaerellales</taxon>
        <taxon>Mycosphaerellaceae</taxon>
        <taxon>Lecanosticta</taxon>
    </lineage>
</organism>
<sequence>MTSRLRLPTLLLTSLSIGLNLAILGTAARSLHVYNSQRTTNVYFLPVWSGHFDTRELSALIGTSAVIFLLNAVVLVSLFVTALPANALILLSTTLSTLLSLIALIFSSVLNTRHPADRATLQSWTCTWHSIPNQNVPRQYDTLCHETRFAFYTTIPSFLLQLLLLSLATTTLFSSRRQHSNIRLDEEKDHHELASRRPQSFDTKATEASLPESMRVVAPKQEFR</sequence>
<keyword evidence="2" id="KW-0472">Membrane</keyword>
<feature type="transmembrane region" description="Helical" evidence="2">
    <location>
        <begin position="57"/>
        <end position="80"/>
    </location>
</feature>
<gene>
    <name evidence="3" type="ORF">LECACI_7A000883</name>
</gene>
<keyword evidence="2" id="KW-1133">Transmembrane helix</keyword>
<accession>A0AAI8YRX4</accession>
<feature type="transmembrane region" description="Helical" evidence="2">
    <location>
        <begin position="149"/>
        <end position="173"/>
    </location>
</feature>
<dbReference type="AlphaFoldDB" id="A0AAI8YRX4"/>
<feature type="region of interest" description="Disordered" evidence="1">
    <location>
        <begin position="184"/>
        <end position="224"/>
    </location>
</feature>
<evidence type="ECO:0000313" key="3">
    <source>
        <dbReference type="EMBL" id="CAK3802396.1"/>
    </source>
</evidence>
<name>A0AAI8YRX4_9PEZI</name>
<dbReference type="EMBL" id="CAVMBE010000003">
    <property type="protein sequence ID" value="CAK3802396.1"/>
    <property type="molecule type" value="Genomic_DNA"/>
</dbReference>
<dbReference type="Proteomes" id="UP001296104">
    <property type="component" value="Unassembled WGS sequence"/>
</dbReference>
<evidence type="ECO:0000313" key="4">
    <source>
        <dbReference type="Proteomes" id="UP001296104"/>
    </source>
</evidence>
<comment type="caution">
    <text evidence="3">The sequence shown here is derived from an EMBL/GenBank/DDBJ whole genome shotgun (WGS) entry which is preliminary data.</text>
</comment>